<keyword evidence="4" id="KW-0326">Glycosidase</keyword>
<sequence length="1103" mass="119217">MIVHHPRRMRRTVLAVVTAVAVAAPAAAGWSPAEATPGTRPAAPTRLTVDDVPAPLNADESPRFGWLPRDADANEVQTAYKIEVRDVDGALVWDSDKVKSAQQSYVEYDGSPLAPGSVYRWRVRTWDKDHLPSPWSAETRFETGLDDGDWGGASWIRRPPGNPGFRAVSVVDGRGRVSGGNVTLASTGTDWTDYVVTMDVTPVSRAAGVVFRAPDSANGYMWQLHANDNALKTHRMVAGGFPTDARRAVRHVIDPGVTYELSIRVMGRTFQTSIDGVVVDTWTDPSPSGSTAGTIGFRQAGGEVADFDDIRVTSLDGSRVLFEEDFSSGLDKWVKGTTTREADEYTLARTEVDVPAGTIVRARSYLAASHVAELYLDGKRADRMTNYGHPGEGYYQAADITDLVTPGERLSVGAMLHWFSSGQGRVGAEPGLLVRLVVEYADGSEFAVVSDGTWKVRRGPYVLVGTRNGEGLYVEHLDGAAQRAIGPWKQGWYDDSAWSDAVVLGKHPVAPFTHLDGQQTRLTETVVRPERIFVADDGTPVADFGKVIPARPAVHFDKGVAGRKVTIRASYGLTETGRASTASTATQGTNMSFPYTQAAGDQDYRAFGHLGFRYLEIPGAEEEITADDVTATVVHTSYPQDGAATFDSSDDTLDAVWDLMDRSLRYSVQETFVDTPTREQGQFLHDTVNISYGLMATQHDRVATRQAIREFMLSQKRWWTSGDDIGRYNAVYPNGDNKRDIPDFTQVVPDWAWRYYLETGDLAALEDVYDNVAATAAYVRRHIPAAGPTRGLVTQLTGGSGQYRYGIVDWPVHGRFGYDMTATARTTVNALGVDVLRKVALVAEEIGRPEAEVAAYVADADALADRMNETLRKPDGTYVDGLLGDGFQSPHAGQHATSYAVALGIAPTEDLPELGAYLASMGMKQGPMTAHWLLEALALSGAHEHLLNVLTNEDDYGWAGWLAAGGTFTPEAWELSGSANSASHGWGSRGIVQVMENVLGIEVTAPGGAELRISVPDTGLTHAEGSQLTQRGRVLSAWARDDQGVALRTTIPVNASAVVDLPAGRYDVRGPGGASAEQLVAEGGLTRYRVGSGEWTFTQVDAG</sequence>
<dbReference type="Gene3D" id="1.50.10.10">
    <property type="match status" value="1"/>
</dbReference>
<dbReference type="Proteomes" id="UP001596072">
    <property type="component" value="Unassembled WGS sequence"/>
</dbReference>
<comment type="caution">
    <text evidence="9">The sequence shown here is derived from an EMBL/GenBank/DDBJ whole genome shotgun (WGS) entry which is preliminary data.</text>
</comment>
<protein>
    <recommendedName>
        <fullName evidence="2">alpha-L-rhamnosidase</fullName>
        <ecNumber evidence="2">3.2.1.40</ecNumber>
    </recommendedName>
</protein>
<comment type="catalytic activity">
    <reaction evidence="1">
        <text>Hydrolysis of terminal non-reducing alpha-L-rhamnose residues in alpha-L-rhamnosides.</text>
        <dbReference type="EC" id="3.2.1.40"/>
    </reaction>
</comment>
<dbReference type="InterPro" id="IPR010496">
    <property type="entry name" value="AL/BT2_dom"/>
</dbReference>
<evidence type="ECO:0000256" key="2">
    <source>
        <dbReference type="ARBA" id="ARBA00012652"/>
    </source>
</evidence>
<dbReference type="InterPro" id="IPR035398">
    <property type="entry name" value="Bac_rhamnosid_C"/>
</dbReference>
<evidence type="ECO:0000256" key="1">
    <source>
        <dbReference type="ARBA" id="ARBA00001445"/>
    </source>
</evidence>
<dbReference type="Pfam" id="PF17390">
    <property type="entry name" value="Bac_rhamnosid_C"/>
    <property type="match status" value="1"/>
</dbReference>
<dbReference type="InterPro" id="IPR006311">
    <property type="entry name" value="TAT_signal"/>
</dbReference>
<evidence type="ECO:0000256" key="4">
    <source>
        <dbReference type="ARBA" id="ARBA00023295"/>
    </source>
</evidence>
<dbReference type="SUPFAM" id="SSF49265">
    <property type="entry name" value="Fibronectin type III"/>
    <property type="match status" value="1"/>
</dbReference>
<evidence type="ECO:0000256" key="6">
    <source>
        <dbReference type="SAM" id="MobiDB-lite"/>
    </source>
</evidence>
<evidence type="ECO:0000256" key="7">
    <source>
        <dbReference type="SAM" id="SignalP"/>
    </source>
</evidence>
<evidence type="ECO:0000313" key="9">
    <source>
        <dbReference type="EMBL" id="MFC5729451.1"/>
    </source>
</evidence>
<dbReference type="PANTHER" id="PTHR33307:SF6">
    <property type="entry name" value="ALPHA-RHAMNOSIDASE (EUROFUNG)-RELATED"/>
    <property type="match status" value="1"/>
</dbReference>
<dbReference type="RefSeq" id="WP_136436131.1">
    <property type="nucleotide sequence ID" value="NZ_JBHSNS010000004.1"/>
</dbReference>
<dbReference type="InterPro" id="IPR013737">
    <property type="entry name" value="Bac_rhamnosid_N"/>
</dbReference>
<keyword evidence="10" id="KW-1185">Reference proteome</keyword>
<evidence type="ECO:0000313" key="10">
    <source>
        <dbReference type="Proteomes" id="UP001596072"/>
    </source>
</evidence>
<dbReference type="InterPro" id="IPR012341">
    <property type="entry name" value="6hp_glycosidase-like_sf"/>
</dbReference>
<dbReference type="Pfam" id="PF08531">
    <property type="entry name" value="Bac_rhamnosid_N"/>
    <property type="match status" value="1"/>
</dbReference>
<keyword evidence="7" id="KW-0732">Signal</keyword>
<dbReference type="Gene3D" id="2.60.420.10">
    <property type="entry name" value="Maltose phosphorylase, domain 3"/>
    <property type="match status" value="1"/>
</dbReference>
<keyword evidence="3 9" id="KW-0378">Hydrolase</keyword>
<dbReference type="InterPro" id="IPR003961">
    <property type="entry name" value="FN3_dom"/>
</dbReference>
<keyword evidence="5" id="KW-0119">Carbohydrate metabolism</keyword>
<accession>A0ABW0ZIS5</accession>
<feature type="chain" id="PRO_5045535564" description="alpha-L-rhamnosidase" evidence="7">
    <location>
        <begin position="36"/>
        <end position="1103"/>
    </location>
</feature>
<evidence type="ECO:0000256" key="5">
    <source>
        <dbReference type="ARBA" id="ARBA00023326"/>
    </source>
</evidence>
<dbReference type="InterPro" id="IPR035396">
    <property type="entry name" value="Bac_rhamnosid6H"/>
</dbReference>
<keyword evidence="5" id="KW-0624">Polysaccharide degradation</keyword>
<dbReference type="Gene3D" id="2.60.40.10">
    <property type="entry name" value="Immunoglobulins"/>
    <property type="match status" value="1"/>
</dbReference>
<evidence type="ECO:0000256" key="3">
    <source>
        <dbReference type="ARBA" id="ARBA00022801"/>
    </source>
</evidence>
<dbReference type="InterPro" id="IPR008902">
    <property type="entry name" value="Rhamnosid_concanavalin"/>
</dbReference>
<dbReference type="InterPro" id="IPR008928">
    <property type="entry name" value="6-hairpin_glycosidase_sf"/>
</dbReference>
<dbReference type="Pfam" id="PF05592">
    <property type="entry name" value="Bac_rhamnosid"/>
    <property type="match status" value="1"/>
</dbReference>
<feature type="signal peptide" evidence="7">
    <location>
        <begin position="1"/>
        <end position="35"/>
    </location>
</feature>
<dbReference type="Pfam" id="PF25788">
    <property type="entry name" value="Ig_Rha78A_N"/>
    <property type="match status" value="1"/>
</dbReference>
<feature type="domain" description="Fibronectin type-III" evidence="8">
    <location>
        <begin position="43"/>
        <end position="146"/>
    </location>
</feature>
<dbReference type="Gene3D" id="2.60.120.560">
    <property type="entry name" value="Exo-inulinase, domain 1"/>
    <property type="match status" value="1"/>
</dbReference>
<dbReference type="InterPro" id="IPR013783">
    <property type="entry name" value="Ig-like_fold"/>
</dbReference>
<dbReference type="PANTHER" id="PTHR33307">
    <property type="entry name" value="ALPHA-RHAMNOSIDASE (EUROFUNG)"/>
    <property type="match status" value="1"/>
</dbReference>
<dbReference type="PROSITE" id="PS51318">
    <property type="entry name" value="TAT"/>
    <property type="match status" value="1"/>
</dbReference>
<feature type="region of interest" description="Disordered" evidence="6">
    <location>
        <begin position="28"/>
        <end position="54"/>
    </location>
</feature>
<reference evidence="10" key="1">
    <citation type="journal article" date="2019" name="Int. J. Syst. Evol. Microbiol.">
        <title>The Global Catalogue of Microorganisms (GCM) 10K type strain sequencing project: providing services to taxonomists for standard genome sequencing and annotation.</title>
        <authorList>
            <consortium name="The Broad Institute Genomics Platform"/>
            <consortium name="The Broad Institute Genome Sequencing Center for Infectious Disease"/>
            <person name="Wu L."/>
            <person name="Ma J."/>
        </authorList>
    </citation>
    <scope>NUCLEOTIDE SEQUENCE [LARGE SCALE GENOMIC DNA]</scope>
    <source>
        <strain evidence="10">YIM 94188</strain>
    </source>
</reference>
<evidence type="ECO:0000259" key="8">
    <source>
        <dbReference type="PROSITE" id="PS50853"/>
    </source>
</evidence>
<proteinExistence type="predicted"/>
<dbReference type="EC" id="3.2.1.40" evidence="2"/>
<dbReference type="InterPro" id="IPR036116">
    <property type="entry name" value="FN3_sf"/>
</dbReference>
<organism evidence="9 10">
    <name type="scientific">Nocardioides vastitatis</name>
    <dbReference type="NCBI Taxonomy" id="2568655"/>
    <lineage>
        <taxon>Bacteria</taxon>
        <taxon>Bacillati</taxon>
        <taxon>Actinomycetota</taxon>
        <taxon>Actinomycetes</taxon>
        <taxon>Propionibacteriales</taxon>
        <taxon>Nocardioidaceae</taxon>
        <taxon>Nocardioides</taxon>
    </lineage>
</organism>
<dbReference type="SUPFAM" id="SSF48208">
    <property type="entry name" value="Six-hairpin glycosidases"/>
    <property type="match status" value="1"/>
</dbReference>
<dbReference type="Pfam" id="PF06439">
    <property type="entry name" value="3keto-disac_hyd"/>
    <property type="match status" value="1"/>
</dbReference>
<gene>
    <name evidence="9" type="ORF">ACFPQB_11030</name>
</gene>
<dbReference type="GO" id="GO:0016787">
    <property type="term" value="F:hydrolase activity"/>
    <property type="evidence" value="ECO:0007669"/>
    <property type="project" value="UniProtKB-KW"/>
</dbReference>
<dbReference type="InterPro" id="IPR016007">
    <property type="entry name" value="Alpha_rhamnosid"/>
</dbReference>
<dbReference type="Gene3D" id="2.60.120.260">
    <property type="entry name" value="Galactose-binding domain-like"/>
    <property type="match status" value="2"/>
</dbReference>
<name>A0ABW0ZIS5_9ACTN</name>
<dbReference type="EMBL" id="JBHSNS010000004">
    <property type="protein sequence ID" value="MFC5729451.1"/>
    <property type="molecule type" value="Genomic_DNA"/>
</dbReference>
<feature type="compositionally biased region" description="Low complexity" evidence="6">
    <location>
        <begin position="28"/>
        <end position="37"/>
    </location>
</feature>
<dbReference type="Pfam" id="PF17389">
    <property type="entry name" value="Bac_rhamnosid6H"/>
    <property type="match status" value="1"/>
</dbReference>
<dbReference type="PROSITE" id="PS50853">
    <property type="entry name" value="FN3"/>
    <property type="match status" value="1"/>
</dbReference>